<evidence type="ECO:0000259" key="2">
    <source>
        <dbReference type="SMART" id="SM00134"/>
    </source>
</evidence>
<evidence type="ECO:0000313" key="4">
    <source>
        <dbReference type="Proteomes" id="UP001176940"/>
    </source>
</evidence>
<organism evidence="3 4">
    <name type="scientific">Ranitomeya imitator</name>
    <name type="common">mimic poison frog</name>
    <dbReference type="NCBI Taxonomy" id="111125"/>
    <lineage>
        <taxon>Eukaryota</taxon>
        <taxon>Metazoa</taxon>
        <taxon>Chordata</taxon>
        <taxon>Craniata</taxon>
        <taxon>Vertebrata</taxon>
        <taxon>Euteleostomi</taxon>
        <taxon>Amphibia</taxon>
        <taxon>Batrachia</taxon>
        <taxon>Anura</taxon>
        <taxon>Neobatrachia</taxon>
        <taxon>Hyloidea</taxon>
        <taxon>Dendrobatidae</taxon>
        <taxon>Dendrobatinae</taxon>
        <taxon>Ranitomeya</taxon>
    </lineage>
</organism>
<feature type="signal peptide" evidence="1">
    <location>
        <begin position="1"/>
        <end position="22"/>
    </location>
</feature>
<gene>
    <name evidence="3" type="ORF">RIMI_LOCUS20792781</name>
</gene>
<dbReference type="InterPro" id="IPR016054">
    <property type="entry name" value="LY6_UPA_recep-like"/>
</dbReference>
<reference evidence="3" key="1">
    <citation type="submission" date="2023-07" db="EMBL/GenBank/DDBJ databases">
        <authorList>
            <person name="Stuckert A."/>
        </authorList>
    </citation>
    <scope>NUCLEOTIDE SEQUENCE</scope>
</reference>
<dbReference type="SUPFAM" id="SSF57302">
    <property type="entry name" value="Snake toxin-like"/>
    <property type="match status" value="1"/>
</dbReference>
<dbReference type="InterPro" id="IPR045860">
    <property type="entry name" value="Snake_toxin-like_sf"/>
</dbReference>
<evidence type="ECO:0000256" key="1">
    <source>
        <dbReference type="SAM" id="SignalP"/>
    </source>
</evidence>
<feature type="domain" description="UPAR/Ly6" evidence="2">
    <location>
        <begin position="23"/>
        <end position="102"/>
    </location>
</feature>
<protein>
    <recommendedName>
        <fullName evidence="2">UPAR/Ly6 domain-containing protein</fullName>
    </recommendedName>
</protein>
<sequence>MQTPQLIYLTVLIACGTQTVTSLNCFQCSDPQCKNPTTTTCPARNHCFSLAFSQFNAEVAIKGCSPPELCNHRPPLVPPGVSYKSSCCDTNLCNSAITNKMSLVSAGVLVLVSLHVSRF</sequence>
<dbReference type="Gene3D" id="2.10.60.10">
    <property type="entry name" value="CD59"/>
    <property type="match status" value="1"/>
</dbReference>
<dbReference type="SMART" id="SM00134">
    <property type="entry name" value="LU"/>
    <property type="match status" value="1"/>
</dbReference>
<dbReference type="Pfam" id="PF00021">
    <property type="entry name" value="UPAR_LY6"/>
    <property type="match status" value="1"/>
</dbReference>
<comment type="caution">
    <text evidence="3">The sequence shown here is derived from an EMBL/GenBank/DDBJ whole genome shotgun (WGS) entry which is preliminary data.</text>
</comment>
<accession>A0ABN9MNY8</accession>
<proteinExistence type="predicted"/>
<evidence type="ECO:0000313" key="3">
    <source>
        <dbReference type="EMBL" id="CAJ0965957.1"/>
    </source>
</evidence>
<keyword evidence="4" id="KW-1185">Reference proteome</keyword>
<feature type="chain" id="PRO_5045432386" description="UPAR/Ly6 domain-containing protein" evidence="1">
    <location>
        <begin position="23"/>
        <end position="119"/>
    </location>
</feature>
<name>A0ABN9MNY8_9NEOB</name>
<keyword evidence="1" id="KW-0732">Signal</keyword>
<dbReference type="Proteomes" id="UP001176940">
    <property type="component" value="Unassembled WGS sequence"/>
</dbReference>
<dbReference type="EMBL" id="CAUEEQ010070846">
    <property type="protein sequence ID" value="CAJ0965957.1"/>
    <property type="molecule type" value="Genomic_DNA"/>
</dbReference>